<accession>A0A085VWK8</accession>
<evidence type="ECO:0008006" key="3">
    <source>
        <dbReference type="Google" id="ProtNLM"/>
    </source>
</evidence>
<sequence>MAEEAKKTKTLKKWPRVAKAGGKKACSVAGCKRPYRAKSYCFFHYKHWRQGELPHSRYRTCSKADCRAKVLKGGLCEKHYAETYKKEGAAAA</sequence>
<protein>
    <recommendedName>
        <fullName evidence="3">Vegetative protein</fullName>
    </recommendedName>
</protein>
<reference evidence="1 2" key="1">
    <citation type="submission" date="2014-04" db="EMBL/GenBank/DDBJ databases">
        <title>Genome assembly of Hyalangium minutum DSM 14724.</title>
        <authorList>
            <person name="Sharma G."/>
            <person name="Subramanian S."/>
        </authorList>
    </citation>
    <scope>NUCLEOTIDE SEQUENCE [LARGE SCALE GENOMIC DNA]</scope>
    <source>
        <strain evidence="1 2">DSM 14724</strain>
    </source>
</reference>
<evidence type="ECO:0000313" key="2">
    <source>
        <dbReference type="Proteomes" id="UP000028725"/>
    </source>
</evidence>
<keyword evidence="2" id="KW-1185">Reference proteome</keyword>
<proteinExistence type="predicted"/>
<dbReference type="RefSeq" id="WP_044199570.1">
    <property type="nucleotide sequence ID" value="NZ_JMCB01000032.1"/>
</dbReference>
<dbReference type="AlphaFoldDB" id="A0A085VWK8"/>
<organism evidence="1 2">
    <name type="scientific">Hyalangium minutum</name>
    <dbReference type="NCBI Taxonomy" id="394096"/>
    <lineage>
        <taxon>Bacteria</taxon>
        <taxon>Pseudomonadati</taxon>
        <taxon>Myxococcota</taxon>
        <taxon>Myxococcia</taxon>
        <taxon>Myxococcales</taxon>
        <taxon>Cystobacterineae</taxon>
        <taxon>Archangiaceae</taxon>
        <taxon>Hyalangium</taxon>
    </lineage>
</organism>
<dbReference type="Proteomes" id="UP000028725">
    <property type="component" value="Unassembled WGS sequence"/>
</dbReference>
<evidence type="ECO:0000313" key="1">
    <source>
        <dbReference type="EMBL" id="KFE59821.1"/>
    </source>
</evidence>
<dbReference type="EMBL" id="JMCB01000032">
    <property type="protein sequence ID" value="KFE59821.1"/>
    <property type="molecule type" value="Genomic_DNA"/>
</dbReference>
<dbReference type="OrthoDB" id="5516285at2"/>
<gene>
    <name evidence="1" type="ORF">DB31_6094</name>
</gene>
<name>A0A085VWK8_9BACT</name>
<comment type="caution">
    <text evidence="1">The sequence shown here is derived from an EMBL/GenBank/DDBJ whole genome shotgun (WGS) entry which is preliminary data.</text>
</comment>
<dbReference type="PATRIC" id="fig|394096.3.peg.8811"/>